<dbReference type="InterPro" id="IPR001763">
    <property type="entry name" value="Rhodanese-like_dom"/>
</dbReference>
<reference evidence="3 4" key="1">
    <citation type="journal article" date="2015" name="Nature">
        <title>rRNA introns, odd ribosomes, and small enigmatic genomes across a large radiation of phyla.</title>
        <authorList>
            <person name="Brown C.T."/>
            <person name="Hug L.A."/>
            <person name="Thomas B.C."/>
            <person name="Sharon I."/>
            <person name="Castelle C.J."/>
            <person name="Singh A."/>
            <person name="Wilkins M.J."/>
            <person name="Williams K.H."/>
            <person name="Banfield J.F."/>
        </authorList>
    </citation>
    <scope>NUCLEOTIDE SEQUENCE [LARGE SCALE GENOMIC DNA]</scope>
</reference>
<comment type="caution">
    <text evidence="3">The sequence shown here is derived from an EMBL/GenBank/DDBJ whole genome shotgun (WGS) entry which is preliminary data.</text>
</comment>
<dbReference type="InterPro" id="IPR050229">
    <property type="entry name" value="GlpE_sulfurtransferase"/>
</dbReference>
<dbReference type="Gene3D" id="3.40.250.10">
    <property type="entry name" value="Rhodanese-like domain"/>
    <property type="match status" value="2"/>
</dbReference>
<dbReference type="AlphaFoldDB" id="A0A0G0VFX2"/>
<protein>
    <submittedName>
        <fullName evidence="3">Rhodanese</fullName>
    </submittedName>
</protein>
<keyword evidence="1" id="KW-1133">Transmembrane helix</keyword>
<evidence type="ECO:0000313" key="4">
    <source>
        <dbReference type="Proteomes" id="UP000033930"/>
    </source>
</evidence>
<feature type="transmembrane region" description="Helical" evidence="1">
    <location>
        <begin position="71"/>
        <end position="91"/>
    </location>
</feature>
<evidence type="ECO:0000256" key="1">
    <source>
        <dbReference type="SAM" id="Phobius"/>
    </source>
</evidence>
<feature type="transmembrane region" description="Helical" evidence="1">
    <location>
        <begin position="39"/>
        <end position="59"/>
    </location>
</feature>
<accession>A0A0G0VFX2</accession>
<dbReference type="InterPro" id="IPR036873">
    <property type="entry name" value="Rhodanese-like_dom_sf"/>
</dbReference>
<dbReference type="PROSITE" id="PS50206">
    <property type="entry name" value="RHODANESE_3"/>
    <property type="match status" value="2"/>
</dbReference>
<organism evidence="3 4">
    <name type="scientific">Candidatus Uhrbacteria bacterium GW2011_GWC1_41_20</name>
    <dbReference type="NCBI Taxonomy" id="1618983"/>
    <lineage>
        <taxon>Bacteria</taxon>
        <taxon>Candidatus Uhriibacteriota</taxon>
    </lineage>
</organism>
<keyword evidence="1" id="KW-0812">Transmembrane</keyword>
<proteinExistence type="predicted"/>
<dbReference type="PANTHER" id="PTHR43031:SF16">
    <property type="entry name" value="OXIDOREDUCTASE"/>
    <property type="match status" value="1"/>
</dbReference>
<dbReference type="PANTHER" id="PTHR43031">
    <property type="entry name" value="FAD-DEPENDENT OXIDOREDUCTASE"/>
    <property type="match status" value="1"/>
</dbReference>
<dbReference type="Pfam" id="PF00581">
    <property type="entry name" value="Rhodanese"/>
    <property type="match status" value="2"/>
</dbReference>
<evidence type="ECO:0000259" key="2">
    <source>
        <dbReference type="PROSITE" id="PS50206"/>
    </source>
</evidence>
<dbReference type="SMART" id="SM00450">
    <property type="entry name" value="RHOD"/>
    <property type="match status" value="1"/>
</dbReference>
<gene>
    <name evidence="3" type="ORF">UU50_C0003G0003</name>
</gene>
<name>A0A0G0VFX2_9BACT</name>
<feature type="domain" description="Rhodanese" evidence="2">
    <location>
        <begin position="264"/>
        <end position="352"/>
    </location>
</feature>
<evidence type="ECO:0000313" key="3">
    <source>
        <dbReference type="EMBL" id="KKR99698.1"/>
    </source>
</evidence>
<dbReference type="SUPFAM" id="SSF52821">
    <property type="entry name" value="Rhodanese/Cell cycle control phosphatase"/>
    <property type="match status" value="2"/>
</dbReference>
<feature type="domain" description="Rhodanese" evidence="2">
    <location>
        <begin position="378"/>
        <end position="404"/>
    </location>
</feature>
<dbReference type="EMBL" id="LCAW01000003">
    <property type="protein sequence ID" value="KKR99698.1"/>
    <property type="molecule type" value="Genomic_DNA"/>
</dbReference>
<sequence>MKYFVFILFLMAWSVFSPKLVYAIPPPEFLIQAGSQIIQIFSIVLLTASAGMSIFWSRIVGFYKKQKQKKLFIFLSVGIVVAGIVCLTFGFNKINRFVIETDYESELSAIIEDKIYQYDQITIVDSSTTLDDIANDHGALFIEQYYTNIGSGALSAAYAVSKQTVDFITFASWYQDTTGVDVYAIYPLMKDKYSAHFALYENGKATHYAVVLTLDASNGYYRIIDSSVRVLSDEEVASQMGEVIAQEQIFSDIVMTNSEFVNVDLSKVFLVDAREDEEYELGHYPGSSHIRFADLLAGAWIELPADKEIVIICWSAIRGSEIAEYLREKNINARYLEDGAMGWVDYGGLWEGEILFSSQYYEDRYVNTLSTDWVKDAVENGAILVDSRDENVYNQKHIAGAINISALFTTTEVLEERLNAVPANNGIITICDDYLSCFDAKIVGVKLEKKDIHS</sequence>
<dbReference type="Proteomes" id="UP000033930">
    <property type="component" value="Unassembled WGS sequence"/>
</dbReference>
<keyword evidence="1" id="KW-0472">Membrane</keyword>
<dbReference type="CDD" id="cd00158">
    <property type="entry name" value="RHOD"/>
    <property type="match status" value="1"/>
</dbReference>